<accession>A0A1P8WIK8</accession>
<protein>
    <submittedName>
        <fullName evidence="2">Uncharacterized protein</fullName>
    </submittedName>
</protein>
<dbReference type="KEGG" id="fmr:Fuma_03504"/>
<reference evidence="2 3" key="1">
    <citation type="journal article" date="2016" name="Front. Microbiol.">
        <title>Fuerstia marisgermanicae gen. nov., sp. nov., an Unusual Member of the Phylum Planctomycetes from the German Wadden Sea.</title>
        <authorList>
            <person name="Kohn T."/>
            <person name="Heuer A."/>
            <person name="Jogler M."/>
            <person name="Vollmers J."/>
            <person name="Boedeker C."/>
            <person name="Bunk B."/>
            <person name="Rast P."/>
            <person name="Borchert D."/>
            <person name="Glockner I."/>
            <person name="Freese H.M."/>
            <person name="Klenk H.P."/>
            <person name="Overmann J."/>
            <person name="Kaster A.K."/>
            <person name="Rohde M."/>
            <person name="Wiegand S."/>
            <person name="Jogler C."/>
        </authorList>
    </citation>
    <scope>NUCLEOTIDE SEQUENCE [LARGE SCALE GENOMIC DNA]</scope>
    <source>
        <strain evidence="2 3">NH11</strain>
    </source>
</reference>
<evidence type="ECO:0000313" key="3">
    <source>
        <dbReference type="Proteomes" id="UP000187735"/>
    </source>
</evidence>
<sequence>MHSNERLSRRAWFRLRPPKPAPEPTPSTTREATVGQTAPGLAEVAHPPNHDGMDMSELPPMREAILAAEQVEELFADIEQLGTDILLMQRSSRTAQANVSQADAARNLQVAKTSLLSGGIARVQIRYRWQDTLWIDTLEAKPGGYRIIRIAHAGH</sequence>
<proteinExistence type="predicted"/>
<dbReference type="Proteomes" id="UP000187735">
    <property type="component" value="Chromosome"/>
</dbReference>
<dbReference type="AlphaFoldDB" id="A0A1P8WIK8"/>
<feature type="region of interest" description="Disordered" evidence="1">
    <location>
        <begin position="1"/>
        <end position="35"/>
    </location>
</feature>
<dbReference type="EMBL" id="CP017641">
    <property type="protein sequence ID" value="APZ93886.1"/>
    <property type="molecule type" value="Genomic_DNA"/>
</dbReference>
<keyword evidence="3" id="KW-1185">Reference proteome</keyword>
<organism evidence="2 3">
    <name type="scientific">Fuerstiella marisgermanici</name>
    <dbReference type="NCBI Taxonomy" id="1891926"/>
    <lineage>
        <taxon>Bacteria</taxon>
        <taxon>Pseudomonadati</taxon>
        <taxon>Planctomycetota</taxon>
        <taxon>Planctomycetia</taxon>
        <taxon>Planctomycetales</taxon>
        <taxon>Planctomycetaceae</taxon>
        <taxon>Fuerstiella</taxon>
    </lineage>
</organism>
<dbReference type="OrthoDB" id="284110at2"/>
<name>A0A1P8WIK8_9PLAN</name>
<dbReference type="STRING" id="1891926.Fuma_03504"/>
<evidence type="ECO:0000313" key="2">
    <source>
        <dbReference type="EMBL" id="APZ93886.1"/>
    </source>
</evidence>
<dbReference type="RefSeq" id="WP_077025278.1">
    <property type="nucleotide sequence ID" value="NZ_CP017641.1"/>
</dbReference>
<evidence type="ECO:0000256" key="1">
    <source>
        <dbReference type="SAM" id="MobiDB-lite"/>
    </source>
</evidence>
<gene>
    <name evidence="2" type="ORF">Fuma_03504</name>
</gene>